<evidence type="ECO:0000256" key="3">
    <source>
        <dbReference type="ARBA" id="ARBA00022630"/>
    </source>
</evidence>
<dbReference type="Proteomes" id="UP000193218">
    <property type="component" value="Unassembled WGS sequence"/>
</dbReference>
<dbReference type="InterPro" id="IPR036188">
    <property type="entry name" value="FAD/NAD-bd_sf"/>
</dbReference>
<reference evidence="8 9" key="1">
    <citation type="submission" date="2017-03" db="EMBL/GenBank/DDBJ databases">
        <title>Widespread Adenine N6-methylation of Active Genes in Fungi.</title>
        <authorList>
            <consortium name="DOE Joint Genome Institute"/>
            <person name="Mondo S.J."/>
            <person name="Dannebaum R.O."/>
            <person name="Kuo R.C."/>
            <person name="Louie K.B."/>
            <person name="Bewick A.J."/>
            <person name="Labutti K."/>
            <person name="Haridas S."/>
            <person name="Kuo A."/>
            <person name="Salamov A."/>
            <person name="Ahrendt S.R."/>
            <person name="Lau R."/>
            <person name="Bowen B.P."/>
            <person name="Lipzen A."/>
            <person name="Sullivan W."/>
            <person name="Andreopoulos W.B."/>
            <person name="Clum A."/>
            <person name="Lindquist E."/>
            <person name="Daum C."/>
            <person name="Northen T.R."/>
            <person name="Ramamoorthy G."/>
            <person name="Schmitz R.J."/>
            <person name="Gryganskyi A."/>
            <person name="Culley D."/>
            <person name="Magnuson J."/>
            <person name="James T.Y."/>
            <person name="O'Malley M.A."/>
            <person name="Stajich J.E."/>
            <person name="Spatafora J.W."/>
            <person name="Visel A."/>
            <person name="Grigoriev I.V."/>
        </authorList>
    </citation>
    <scope>NUCLEOTIDE SEQUENCE [LARGE SCALE GENOMIC DNA]</scope>
    <source>
        <strain evidence="8 9">NRRL Y-17943</strain>
    </source>
</reference>
<evidence type="ECO:0000256" key="5">
    <source>
        <dbReference type="ARBA" id="ARBA00023002"/>
    </source>
</evidence>
<name>A0A1Y1UCC7_9TREE</name>
<comment type="similarity">
    <text evidence="2">Belongs to the MSOX/MTOX family.</text>
</comment>
<dbReference type="InterPro" id="IPR001763">
    <property type="entry name" value="Rhodanese-like_dom"/>
</dbReference>
<dbReference type="FunCoup" id="A0A1Y1UCC7">
    <property type="interactions" value="69"/>
</dbReference>
<sequence length="447" mass="48996">MDTSQSSKSRLSRRPLVSDKHARIIIIGGGGTMGSSTALHLARRGYTNIQVLDVWESPSNDSAGNDINKIAGADSIGLFGGVSDEAWEAWVTDPIFRPYAHNVGKLDLTVGSNDRAAHLNKKYEKLRGLGRTDVDWMDSADAIKRKAPHLEQADITGWQGLWCANGGWVAARQALSAVAVECRRLGVKCASGESGTFRTLVLDSSGRCTGVEVADGTIWEGDLIVLAAGAWSPVLVDLEGQCESKAWIYAHIQLTPEESQAWKGIPTMYNDLYGFFMEPQPGTGLLKLCNEFPGYTHMALARPFPLQKDIRMSVPRSHTRHPTDTIPDESREDIKQLIDKCLPHLRGRPLINQGMCWCTDTEDANWLLCEHPKLPGLVLATGDSGHTFKMLPVVGSEVADLIEDKLSDTKRHLWRWRPGAGDPNGTGEGGPRPKDLSDVEGWRSETP</sequence>
<keyword evidence="5" id="KW-0560">Oxidoreductase</keyword>
<evidence type="ECO:0000256" key="2">
    <source>
        <dbReference type="ARBA" id="ARBA00010989"/>
    </source>
</evidence>
<protein>
    <submittedName>
        <fullName evidence="8">Putative peroxisomal sarcosine oxidase</fullName>
    </submittedName>
</protein>
<keyword evidence="4" id="KW-0274">FAD</keyword>
<evidence type="ECO:0000256" key="1">
    <source>
        <dbReference type="ARBA" id="ARBA00001974"/>
    </source>
</evidence>
<dbReference type="RefSeq" id="XP_021869390.1">
    <property type="nucleotide sequence ID" value="XM_022013585.1"/>
</dbReference>
<feature type="compositionally biased region" description="Basic and acidic residues" evidence="6">
    <location>
        <begin position="431"/>
        <end position="447"/>
    </location>
</feature>
<dbReference type="PANTHER" id="PTHR10961:SF26">
    <property type="entry name" value="L-SACCHAROPINE OXIDASE"/>
    <property type="match status" value="1"/>
</dbReference>
<keyword evidence="3" id="KW-0285">Flavoprotein</keyword>
<dbReference type="STRING" id="4999.A0A1Y1UCC7"/>
<feature type="domain" description="Rhodanese" evidence="7">
    <location>
        <begin position="19"/>
        <end position="57"/>
    </location>
</feature>
<dbReference type="InParanoid" id="A0A1Y1UCC7"/>
<comment type="cofactor">
    <cofactor evidence="1">
        <name>FAD</name>
        <dbReference type="ChEBI" id="CHEBI:57692"/>
    </cofactor>
</comment>
<dbReference type="Pfam" id="PF01266">
    <property type="entry name" value="DAO"/>
    <property type="match status" value="1"/>
</dbReference>
<dbReference type="GO" id="GO:0008115">
    <property type="term" value="F:sarcosine oxidase activity"/>
    <property type="evidence" value="ECO:0007669"/>
    <property type="project" value="TreeGrafter"/>
</dbReference>
<evidence type="ECO:0000259" key="7">
    <source>
        <dbReference type="PROSITE" id="PS50206"/>
    </source>
</evidence>
<dbReference type="EMBL" id="NBSH01000012">
    <property type="protein sequence ID" value="ORX35174.1"/>
    <property type="molecule type" value="Genomic_DNA"/>
</dbReference>
<dbReference type="SUPFAM" id="SSF51905">
    <property type="entry name" value="FAD/NAD(P)-binding domain"/>
    <property type="match status" value="1"/>
</dbReference>
<feature type="region of interest" description="Disordered" evidence="6">
    <location>
        <begin position="413"/>
        <end position="447"/>
    </location>
</feature>
<keyword evidence="9" id="KW-1185">Reference proteome</keyword>
<proteinExistence type="inferred from homology"/>
<dbReference type="Gene3D" id="3.30.9.10">
    <property type="entry name" value="D-Amino Acid Oxidase, subunit A, domain 2"/>
    <property type="match status" value="1"/>
</dbReference>
<dbReference type="GO" id="GO:0050660">
    <property type="term" value="F:flavin adenine dinucleotide binding"/>
    <property type="evidence" value="ECO:0007669"/>
    <property type="project" value="InterPro"/>
</dbReference>
<dbReference type="InterPro" id="IPR006076">
    <property type="entry name" value="FAD-dep_OxRdtase"/>
</dbReference>
<dbReference type="Gene3D" id="3.50.50.60">
    <property type="entry name" value="FAD/NAD(P)-binding domain"/>
    <property type="match status" value="1"/>
</dbReference>
<evidence type="ECO:0000256" key="6">
    <source>
        <dbReference type="SAM" id="MobiDB-lite"/>
    </source>
</evidence>
<dbReference type="GO" id="GO:0051698">
    <property type="term" value="F:saccharopine oxidase activity"/>
    <property type="evidence" value="ECO:0007669"/>
    <property type="project" value="TreeGrafter"/>
</dbReference>
<organism evidence="8 9">
    <name type="scientific">Kockovaella imperatae</name>
    <dbReference type="NCBI Taxonomy" id="4999"/>
    <lineage>
        <taxon>Eukaryota</taxon>
        <taxon>Fungi</taxon>
        <taxon>Dikarya</taxon>
        <taxon>Basidiomycota</taxon>
        <taxon>Agaricomycotina</taxon>
        <taxon>Tremellomycetes</taxon>
        <taxon>Tremellales</taxon>
        <taxon>Cuniculitremaceae</taxon>
        <taxon>Kockovaella</taxon>
    </lineage>
</organism>
<dbReference type="AlphaFoldDB" id="A0A1Y1UCC7"/>
<evidence type="ECO:0000313" key="8">
    <source>
        <dbReference type="EMBL" id="ORX35174.1"/>
    </source>
</evidence>
<dbReference type="GeneID" id="33555393"/>
<dbReference type="PROSITE" id="PS50206">
    <property type="entry name" value="RHODANESE_3"/>
    <property type="match status" value="1"/>
</dbReference>
<dbReference type="OrthoDB" id="2219495at2759"/>
<dbReference type="InterPro" id="IPR045170">
    <property type="entry name" value="MTOX"/>
</dbReference>
<accession>A0A1Y1UCC7</accession>
<gene>
    <name evidence="8" type="ORF">BD324DRAFT_582851</name>
</gene>
<evidence type="ECO:0000313" key="9">
    <source>
        <dbReference type="Proteomes" id="UP000193218"/>
    </source>
</evidence>
<dbReference type="PANTHER" id="PTHR10961">
    <property type="entry name" value="PEROXISOMAL SARCOSINE OXIDASE"/>
    <property type="match status" value="1"/>
</dbReference>
<evidence type="ECO:0000256" key="4">
    <source>
        <dbReference type="ARBA" id="ARBA00022827"/>
    </source>
</evidence>
<comment type="caution">
    <text evidence="8">The sequence shown here is derived from an EMBL/GenBank/DDBJ whole genome shotgun (WGS) entry which is preliminary data.</text>
</comment>